<reference evidence="2 3" key="1">
    <citation type="submission" date="2018-06" db="EMBL/GenBank/DDBJ databases">
        <authorList>
            <consortium name="Pathogen Informatics"/>
            <person name="Doyle S."/>
        </authorList>
    </citation>
    <scope>NUCLEOTIDE SEQUENCE [LARGE SCALE GENOMIC DNA]</scope>
    <source>
        <strain evidence="2 3">NCTC9381</strain>
    </source>
</reference>
<sequence>MKTLFPLKPRAQTLVFTLLAGTLTFNAVAAPVKGGTLIYLEQQAHTNLYPPAGGFYPNGGILNQITDKLTWQNPETLQVEPWIAESWDYQRRQNRIHI</sequence>
<gene>
    <name evidence="2" type="ORF">NCTC9381_05305</name>
</gene>
<proteinExistence type="predicted"/>
<accession>A0A379LQI5</accession>
<evidence type="ECO:0000313" key="2">
    <source>
        <dbReference type="EMBL" id="SUE06280.1"/>
    </source>
</evidence>
<feature type="chain" id="PRO_5016821899" evidence="1">
    <location>
        <begin position="30"/>
        <end position="98"/>
    </location>
</feature>
<dbReference type="SUPFAM" id="SSF53850">
    <property type="entry name" value="Periplasmic binding protein-like II"/>
    <property type="match status" value="1"/>
</dbReference>
<keyword evidence="3" id="KW-1185">Reference proteome</keyword>
<dbReference type="AlphaFoldDB" id="A0A379LQI5"/>
<organism evidence="2 3">
    <name type="scientific">Enterobacter agglomerans</name>
    <name type="common">Erwinia herbicola</name>
    <name type="synonym">Pantoea agglomerans</name>
    <dbReference type="NCBI Taxonomy" id="549"/>
    <lineage>
        <taxon>Bacteria</taxon>
        <taxon>Pseudomonadati</taxon>
        <taxon>Pseudomonadota</taxon>
        <taxon>Gammaproteobacteria</taxon>
        <taxon>Enterobacterales</taxon>
        <taxon>Erwiniaceae</taxon>
        <taxon>Pantoea</taxon>
        <taxon>Pantoea agglomerans group</taxon>
    </lineage>
</organism>
<dbReference type="Gene3D" id="3.40.190.10">
    <property type="entry name" value="Periplasmic binding protein-like II"/>
    <property type="match status" value="1"/>
</dbReference>
<dbReference type="Proteomes" id="UP000254640">
    <property type="component" value="Unassembled WGS sequence"/>
</dbReference>
<evidence type="ECO:0000256" key="1">
    <source>
        <dbReference type="SAM" id="SignalP"/>
    </source>
</evidence>
<name>A0A379LQI5_ENTAG</name>
<dbReference type="EMBL" id="UGSO01000002">
    <property type="protein sequence ID" value="SUE06280.1"/>
    <property type="molecule type" value="Genomic_DNA"/>
</dbReference>
<protein>
    <submittedName>
        <fullName evidence="2">ABC transporter substrate binding protein, KPN_01854 family</fullName>
    </submittedName>
</protein>
<feature type="signal peptide" evidence="1">
    <location>
        <begin position="1"/>
        <end position="29"/>
    </location>
</feature>
<keyword evidence="1" id="KW-0732">Signal</keyword>
<evidence type="ECO:0000313" key="3">
    <source>
        <dbReference type="Proteomes" id="UP000254640"/>
    </source>
</evidence>